<evidence type="ECO:0000313" key="4">
    <source>
        <dbReference type="EMBL" id="MBI1619392.1"/>
    </source>
</evidence>
<comment type="similarity">
    <text evidence="1">Belongs to the DprA/Smf family.</text>
</comment>
<dbReference type="InterPro" id="IPR041614">
    <property type="entry name" value="DprA_WH"/>
</dbReference>
<dbReference type="PANTHER" id="PTHR43022:SF1">
    <property type="entry name" value="PROTEIN SMF"/>
    <property type="match status" value="1"/>
</dbReference>
<feature type="domain" description="DprA winged helix" evidence="3">
    <location>
        <begin position="311"/>
        <end position="369"/>
    </location>
</feature>
<dbReference type="InterPro" id="IPR003488">
    <property type="entry name" value="DprA"/>
</dbReference>
<dbReference type="PANTHER" id="PTHR43022">
    <property type="entry name" value="PROTEIN SMF"/>
    <property type="match status" value="1"/>
</dbReference>
<proteinExistence type="inferred from homology"/>
<dbReference type="InterPro" id="IPR036388">
    <property type="entry name" value="WH-like_DNA-bd_sf"/>
</dbReference>
<dbReference type="EMBL" id="JADGMQ010000001">
    <property type="protein sequence ID" value="MBI1619392.1"/>
    <property type="molecule type" value="Genomic_DNA"/>
</dbReference>
<gene>
    <name evidence="4" type="primary">dprA</name>
    <name evidence="4" type="ORF">IOD40_01765</name>
</gene>
<comment type="caution">
    <text evidence="4">The sequence shown here is derived from an EMBL/GenBank/DDBJ whole genome shotgun (WGS) entry which is preliminary data.</text>
</comment>
<evidence type="ECO:0000259" key="2">
    <source>
        <dbReference type="Pfam" id="PF02481"/>
    </source>
</evidence>
<dbReference type="Proteomes" id="UP000601789">
    <property type="component" value="Unassembled WGS sequence"/>
</dbReference>
<feature type="domain" description="Smf/DprA SLOG" evidence="2">
    <location>
        <begin position="85"/>
        <end position="291"/>
    </location>
</feature>
<sequence length="378" mass="40272">MSRRPAESLTLTDRQRLNWLRLIRSENVGPATFRQLINRFGSAEAALAELPTLAAAGGAAKSIRICPTAEAEAELEAATRHNVRLIAYGEPDYPPMLRQMDQPPPLVAVRGRLDVFRMPAISVVGARNASANGMTIARRIASDLGREGHIIVSGLARGIDAAAHSGSLDTGTVAVFAGGLSRPYPPENEKLSETIAERGALISEMPLTWSPRSRDFPRRNRLIAALGTGLVVIEAAYRSGSLISARLAAEMGRLVYAVPGSPLDPRSAGTNSLIRNGATLITGAADVLEDIKPLVPRTARVMDVLEEPPIPSSTPPPLDDQRSAVLNALGPSPAQIDELLHHTGVHPSQLMMILLELDLAGRLERHSGGSVSLIVSDI</sequence>
<dbReference type="SUPFAM" id="SSF102405">
    <property type="entry name" value="MCP/YpsA-like"/>
    <property type="match status" value="1"/>
</dbReference>
<dbReference type="Pfam" id="PF21102">
    <property type="entry name" value="DprA_N"/>
    <property type="match status" value="1"/>
</dbReference>
<protein>
    <submittedName>
        <fullName evidence="4">DNA-protecting protein DprA</fullName>
    </submittedName>
</protein>
<dbReference type="RefSeq" id="WP_198473660.1">
    <property type="nucleotide sequence ID" value="NZ_JADGMQ010000001.1"/>
</dbReference>
<dbReference type="Pfam" id="PF17782">
    <property type="entry name" value="WHD_DprA"/>
    <property type="match status" value="1"/>
</dbReference>
<accession>A0ABS0S7Y2</accession>
<organism evidence="4 5">
    <name type="scientific">Aquamicrobium zhengzhouense</name>
    <dbReference type="NCBI Taxonomy" id="2781738"/>
    <lineage>
        <taxon>Bacteria</taxon>
        <taxon>Pseudomonadati</taxon>
        <taxon>Pseudomonadota</taxon>
        <taxon>Alphaproteobacteria</taxon>
        <taxon>Hyphomicrobiales</taxon>
        <taxon>Phyllobacteriaceae</taxon>
        <taxon>Aquamicrobium</taxon>
    </lineage>
</organism>
<reference evidence="4 5" key="1">
    <citation type="submission" date="2020-10" db="EMBL/GenBank/DDBJ databases">
        <title>Aquamicrobium zhengzhouensis sp. nov., a exopolysaccharide producing bacterium isolated from farmland soil.</title>
        <authorList>
            <person name="Wang X."/>
        </authorList>
    </citation>
    <scope>NUCLEOTIDE SEQUENCE [LARGE SCALE GENOMIC DNA]</scope>
    <source>
        <strain evidence="5">cd-1</strain>
    </source>
</reference>
<keyword evidence="5" id="KW-1185">Reference proteome</keyword>
<dbReference type="Pfam" id="PF02481">
    <property type="entry name" value="DNA_processg_A"/>
    <property type="match status" value="1"/>
</dbReference>
<dbReference type="InterPro" id="IPR057666">
    <property type="entry name" value="DrpA_SLOG"/>
</dbReference>
<dbReference type="Gene3D" id="1.10.10.10">
    <property type="entry name" value="Winged helix-like DNA-binding domain superfamily/Winged helix DNA-binding domain"/>
    <property type="match status" value="1"/>
</dbReference>
<evidence type="ECO:0000256" key="1">
    <source>
        <dbReference type="ARBA" id="ARBA00006525"/>
    </source>
</evidence>
<dbReference type="Gene3D" id="3.40.50.450">
    <property type="match status" value="1"/>
</dbReference>
<evidence type="ECO:0000259" key="3">
    <source>
        <dbReference type="Pfam" id="PF17782"/>
    </source>
</evidence>
<dbReference type="NCBIfam" id="TIGR00732">
    <property type="entry name" value="dprA"/>
    <property type="match status" value="1"/>
</dbReference>
<evidence type="ECO:0000313" key="5">
    <source>
        <dbReference type="Proteomes" id="UP000601789"/>
    </source>
</evidence>
<name>A0ABS0S7Y2_9HYPH</name>